<keyword evidence="6 7" id="KW-0472">Membrane</keyword>
<evidence type="ECO:0000313" key="10">
    <source>
        <dbReference type="Proteomes" id="UP000199036"/>
    </source>
</evidence>
<evidence type="ECO:0000256" key="7">
    <source>
        <dbReference type="SAM" id="Phobius"/>
    </source>
</evidence>
<evidence type="ECO:0000256" key="2">
    <source>
        <dbReference type="ARBA" id="ARBA00006464"/>
    </source>
</evidence>
<feature type="transmembrane region" description="Helical" evidence="7">
    <location>
        <begin position="12"/>
        <end position="33"/>
    </location>
</feature>
<dbReference type="GO" id="GO:0016780">
    <property type="term" value="F:phosphotransferase activity, for other substituted phosphate groups"/>
    <property type="evidence" value="ECO:0007669"/>
    <property type="project" value="TreeGrafter"/>
</dbReference>
<keyword evidence="5 7" id="KW-1133">Transmembrane helix</keyword>
<dbReference type="AlphaFoldDB" id="A0A1I4ZDC3"/>
<evidence type="ECO:0000256" key="5">
    <source>
        <dbReference type="ARBA" id="ARBA00022989"/>
    </source>
</evidence>
<feature type="transmembrane region" description="Helical" evidence="7">
    <location>
        <begin position="101"/>
        <end position="126"/>
    </location>
</feature>
<keyword evidence="4 7" id="KW-0812">Transmembrane</keyword>
<evidence type="ECO:0000256" key="1">
    <source>
        <dbReference type="ARBA" id="ARBA00004141"/>
    </source>
</evidence>
<name>A0A1I4ZDC3_9FLAO</name>
<feature type="transmembrane region" description="Helical" evidence="7">
    <location>
        <begin position="39"/>
        <end position="58"/>
    </location>
</feature>
<dbReference type="OrthoDB" id="9808602at2"/>
<evidence type="ECO:0000313" key="9">
    <source>
        <dbReference type="EMBL" id="SFN48264.1"/>
    </source>
</evidence>
<dbReference type="PANTHER" id="PTHR30576">
    <property type="entry name" value="COLANIC BIOSYNTHESIS UDP-GLUCOSE LIPID CARRIER TRANSFERASE"/>
    <property type="match status" value="1"/>
</dbReference>
<dbReference type="InterPro" id="IPR017475">
    <property type="entry name" value="EPS_sugar_tfrase"/>
</dbReference>
<dbReference type="InterPro" id="IPR003362">
    <property type="entry name" value="Bact_transf"/>
</dbReference>
<reference evidence="10" key="1">
    <citation type="submission" date="2016-10" db="EMBL/GenBank/DDBJ databases">
        <authorList>
            <person name="Varghese N."/>
            <person name="Submissions S."/>
        </authorList>
    </citation>
    <scope>NUCLEOTIDE SEQUENCE [LARGE SCALE GENOMIC DNA]</scope>
    <source>
        <strain evidence="10">DS-12</strain>
    </source>
</reference>
<evidence type="ECO:0000259" key="8">
    <source>
        <dbReference type="Pfam" id="PF02397"/>
    </source>
</evidence>
<proteinExistence type="inferred from homology"/>
<evidence type="ECO:0000256" key="4">
    <source>
        <dbReference type="ARBA" id="ARBA00022692"/>
    </source>
</evidence>
<dbReference type="Proteomes" id="UP000199036">
    <property type="component" value="Unassembled WGS sequence"/>
</dbReference>
<dbReference type="STRING" id="913024.SAMN05421741_10633"/>
<dbReference type="RefSeq" id="WP_091520679.1">
    <property type="nucleotide sequence ID" value="NZ_FOVI01000006.1"/>
</dbReference>
<dbReference type="NCBIfam" id="TIGR03025">
    <property type="entry name" value="EPS_sugtrans"/>
    <property type="match status" value="1"/>
</dbReference>
<feature type="transmembrane region" description="Helical" evidence="7">
    <location>
        <begin position="78"/>
        <end position="95"/>
    </location>
</feature>
<dbReference type="Pfam" id="PF02397">
    <property type="entry name" value="Bac_transf"/>
    <property type="match status" value="1"/>
</dbReference>
<evidence type="ECO:0000256" key="3">
    <source>
        <dbReference type="ARBA" id="ARBA00022679"/>
    </source>
</evidence>
<dbReference type="GO" id="GO:0016020">
    <property type="term" value="C:membrane"/>
    <property type="evidence" value="ECO:0007669"/>
    <property type="project" value="UniProtKB-SubCell"/>
</dbReference>
<comment type="subcellular location">
    <subcellularLocation>
        <location evidence="1">Membrane</location>
        <topology evidence="1">Multi-pass membrane protein</topology>
    </subcellularLocation>
</comment>
<accession>A0A1I4ZDC3</accession>
<protein>
    <submittedName>
        <fullName evidence="9">Putative colanic acid biosysnthesis UDP-glucose lipid carrier transferase</fullName>
    </submittedName>
</protein>
<feature type="transmembrane region" description="Helical" evidence="7">
    <location>
        <begin position="261"/>
        <end position="283"/>
    </location>
</feature>
<comment type="similarity">
    <text evidence="2">Belongs to the bacterial sugar transferase family.</text>
</comment>
<gene>
    <name evidence="9" type="ORF">SAMN05421741_10633</name>
</gene>
<sequence>MQRKIGRYSKYLRPITITFDLIVLVIFGIWLLPDSFQATYFYLYLAFSWIVISITTKFYQVYRFTKLIQIAQKTIKQYFLFALNIFALNGLFSLTKEYNVVGYYLLGTAIVIVLAKYLIFWLLKLFRKYYKGNIRRIVVVGHDDLTANFIKFVTGNDDYGYKLFGNFSLIDTSPEDVIAFCIENDIDEIYLSLEKANTKQVSVFIDYVDNNLKLLKFLPSQKDLLSANLKVDYYGVIPVMASRTTPLNDPLNYFIKRVFDIIFSSLVIILIMSWLTPLIAILIRLESKGPIFFKQKRNGLDYEEFNCYKFRSMFVNEKADIDEAVKNDPRITKVGAFIRRTSIDEMPQFFNVLFGSMSVVGPRPHMLNFTEKYAVKVNKFKARHFIKPGITGMAQTHGYRGEIENDTDIINRIKYDIFYMESWSLLLDLKIIYLTIKNAIKGEKKAY</sequence>
<dbReference type="EMBL" id="FOVI01000006">
    <property type="protein sequence ID" value="SFN48264.1"/>
    <property type="molecule type" value="Genomic_DNA"/>
</dbReference>
<organism evidence="9 10">
    <name type="scientific">Paenimyroides ummariense</name>
    <dbReference type="NCBI Taxonomy" id="913024"/>
    <lineage>
        <taxon>Bacteria</taxon>
        <taxon>Pseudomonadati</taxon>
        <taxon>Bacteroidota</taxon>
        <taxon>Flavobacteriia</taxon>
        <taxon>Flavobacteriales</taxon>
        <taxon>Flavobacteriaceae</taxon>
        <taxon>Paenimyroides</taxon>
    </lineage>
</organism>
<keyword evidence="10" id="KW-1185">Reference proteome</keyword>
<feature type="domain" description="Bacterial sugar transferase" evidence="8">
    <location>
        <begin position="256"/>
        <end position="440"/>
    </location>
</feature>
<dbReference type="PANTHER" id="PTHR30576:SF0">
    <property type="entry name" value="UNDECAPRENYL-PHOSPHATE N-ACETYLGALACTOSAMINYL 1-PHOSPHATE TRANSFERASE-RELATED"/>
    <property type="match status" value="1"/>
</dbReference>
<keyword evidence="3 9" id="KW-0808">Transferase</keyword>
<evidence type="ECO:0000256" key="6">
    <source>
        <dbReference type="ARBA" id="ARBA00023136"/>
    </source>
</evidence>